<evidence type="ECO:0000313" key="1">
    <source>
        <dbReference type="EMBL" id="QFZ84534.1"/>
    </source>
</evidence>
<protein>
    <submittedName>
        <fullName evidence="1">Uncharacterized protein</fullName>
    </submittedName>
</protein>
<name>A0A5Q0M7I3_VARPD</name>
<evidence type="ECO:0000313" key="2">
    <source>
        <dbReference type="Proteomes" id="UP000326780"/>
    </source>
</evidence>
<sequence>MRLTGLEIANQGGPEVIKAWVMWMNMKLKEEPLHLKVAAPCSLPARFRTGAAKVSSSTQWSFGAGEDLVLQSVYQEPNIHRDATTLKATFVAAPTNLKLLKDGFANMTLEMATAFQYFDGLEAWVGAQMTEAPALHMKKQGPQVFAPAIKPEELQGSEEWGAW</sequence>
<gene>
    <name evidence="1" type="ORF">GFK26_18060</name>
</gene>
<accession>A0A5Q0M7I3</accession>
<dbReference type="RefSeq" id="WP_153283153.1">
    <property type="nucleotide sequence ID" value="NZ_CP045644.1"/>
</dbReference>
<organism evidence="1 2">
    <name type="scientific">Variovorax paradoxus</name>
    <dbReference type="NCBI Taxonomy" id="34073"/>
    <lineage>
        <taxon>Bacteria</taxon>
        <taxon>Pseudomonadati</taxon>
        <taxon>Pseudomonadota</taxon>
        <taxon>Betaproteobacteria</taxon>
        <taxon>Burkholderiales</taxon>
        <taxon>Comamonadaceae</taxon>
        <taxon>Variovorax</taxon>
    </lineage>
</organism>
<reference evidence="1 2" key="1">
    <citation type="submission" date="2019-10" db="EMBL/GenBank/DDBJ databases">
        <title>Complete genome sequence of Variovorax paradoxus 5C-2.</title>
        <authorList>
            <person name="Gogoleva N.E."/>
            <person name="Balkin A.S."/>
        </authorList>
    </citation>
    <scope>NUCLEOTIDE SEQUENCE [LARGE SCALE GENOMIC DNA]</scope>
    <source>
        <strain evidence="1 2">5C-2</strain>
    </source>
</reference>
<dbReference type="EMBL" id="CP045644">
    <property type="protein sequence ID" value="QFZ84534.1"/>
    <property type="molecule type" value="Genomic_DNA"/>
</dbReference>
<dbReference type="Proteomes" id="UP000326780">
    <property type="component" value="Chromosome"/>
</dbReference>
<dbReference type="AlphaFoldDB" id="A0A5Q0M7I3"/>
<proteinExistence type="predicted"/>